<gene>
    <name evidence="2" type="ORF">CgunFtcFv8_007168</name>
</gene>
<comment type="caution">
    <text evidence="2">The sequence shown here is derived from an EMBL/GenBank/DDBJ whole genome shotgun (WGS) entry which is preliminary data.</text>
</comment>
<evidence type="ECO:0000256" key="1">
    <source>
        <dbReference type="SAM" id="MobiDB-lite"/>
    </source>
</evidence>
<evidence type="ECO:0000313" key="3">
    <source>
        <dbReference type="Proteomes" id="UP001331515"/>
    </source>
</evidence>
<protein>
    <recommendedName>
        <fullName evidence="4">Transposase</fullName>
    </recommendedName>
</protein>
<evidence type="ECO:0000313" key="2">
    <source>
        <dbReference type="EMBL" id="KAK5903380.1"/>
    </source>
</evidence>
<feature type="region of interest" description="Disordered" evidence="1">
    <location>
        <begin position="227"/>
        <end position="247"/>
    </location>
</feature>
<dbReference type="AlphaFoldDB" id="A0AAN8CGV1"/>
<dbReference type="Proteomes" id="UP001331515">
    <property type="component" value="Unassembled WGS sequence"/>
</dbReference>
<proteinExistence type="predicted"/>
<organism evidence="2 3">
    <name type="scientific">Champsocephalus gunnari</name>
    <name type="common">Mackerel icefish</name>
    <dbReference type="NCBI Taxonomy" id="52237"/>
    <lineage>
        <taxon>Eukaryota</taxon>
        <taxon>Metazoa</taxon>
        <taxon>Chordata</taxon>
        <taxon>Craniata</taxon>
        <taxon>Vertebrata</taxon>
        <taxon>Euteleostomi</taxon>
        <taxon>Actinopterygii</taxon>
        <taxon>Neopterygii</taxon>
        <taxon>Teleostei</taxon>
        <taxon>Neoteleostei</taxon>
        <taxon>Acanthomorphata</taxon>
        <taxon>Eupercaria</taxon>
        <taxon>Perciformes</taxon>
        <taxon>Notothenioidei</taxon>
        <taxon>Channichthyidae</taxon>
        <taxon>Champsocephalus</taxon>
    </lineage>
</organism>
<keyword evidence="3" id="KW-1185">Reference proteome</keyword>
<sequence length="247" mass="28165">MFGFKKKKQAMWQHVQVSTSYATADRARRHTLEAISEEQHEQWTPPPMCPLHSKLTQMLTNVRQLEECLTVVVGDAERLKLLGVPAYMKGTDEPRGMIIARLTCKLLQDWCCTDQVVNMAFDTTASNIGHLTAACIAIQLSLGRPLLWSGCRHHIGEVLLSHIFTDLKMETSRSPEVTLFTRLRDIWDLWDLMPHKDSGQLSRFLMSCVLCIWVQTVQHTLRLPSNGREHCTRRGGWPSCSPLSSWP</sequence>
<accession>A0AAN8CGV1</accession>
<evidence type="ECO:0008006" key="4">
    <source>
        <dbReference type="Google" id="ProtNLM"/>
    </source>
</evidence>
<reference evidence="2 3" key="1">
    <citation type="journal article" date="2023" name="Mol. Biol. Evol.">
        <title>Genomics of Secondarily Temperate Adaptation in the Only Non-Antarctic Icefish.</title>
        <authorList>
            <person name="Rivera-Colon A.G."/>
            <person name="Rayamajhi N."/>
            <person name="Minhas B.F."/>
            <person name="Madrigal G."/>
            <person name="Bilyk K.T."/>
            <person name="Yoon V."/>
            <person name="Hune M."/>
            <person name="Gregory S."/>
            <person name="Cheng C.H.C."/>
            <person name="Catchen J.M."/>
        </authorList>
    </citation>
    <scope>NUCLEOTIDE SEQUENCE [LARGE SCALE GENOMIC DNA]</scope>
    <source>
        <tissue evidence="2">White muscle</tissue>
    </source>
</reference>
<name>A0AAN8CGV1_CHAGU</name>
<dbReference type="EMBL" id="JAURVH010001531">
    <property type="protein sequence ID" value="KAK5903380.1"/>
    <property type="molecule type" value="Genomic_DNA"/>
</dbReference>